<keyword evidence="1 3" id="KW-0321">Glycogen metabolism</keyword>
<dbReference type="PROSITE" id="PS51159">
    <property type="entry name" value="CBM21"/>
    <property type="match status" value="1"/>
</dbReference>
<dbReference type="PANTHER" id="PTHR12307">
    <property type="entry name" value="PROTEIN PHOSPHATASE 1 REGULATORY SUBUNIT"/>
    <property type="match status" value="1"/>
</dbReference>
<dbReference type="PIRSF" id="PIRSF038207">
    <property type="entry name" value="PP1_GT_animal"/>
    <property type="match status" value="1"/>
</dbReference>
<evidence type="ECO:0000259" key="5">
    <source>
        <dbReference type="PROSITE" id="PS51159"/>
    </source>
</evidence>
<feature type="domain" description="CBM21" evidence="5">
    <location>
        <begin position="147"/>
        <end position="255"/>
    </location>
</feature>
<dbReference type="PANTHER" id="PTHR12307:SF48">
    <property type="entry name" value="PROTEIN PHOSPHATASE 1 REGULATORY SUBUNIT"/>
    <property type="match status" value="1"/>
</dbReference>
<dbReference type="InterPro" id="IPR017434">
    <property type="entry name" value="Pase-1_reg-su_3B/C/D_met"/>
</dbReference>
<keyword evidence="2 3" id="KW-0119">Carbohydrate metabolism</keyword>
<dbReference type="AlphaFoldDB" id="A0A2R5LA87"/>
<dbReference type="GO" id="GO:2001069">
    <property type="term" value="F:glycogen binding"/>
    <property type="evidence" value="ECO:0007669"/>
    <property type="project" value="TreeGrafter"/>
</dbReference>
<dbReference type="EMBL" id="GGLE01002305">
    <property type="protein sequence ID" value="MBY06431.1"/>
    <property type="molecule type" value="Transcribed_RNA"/>
</dbReference>
<evidence type="ECO:0000256" key="1">
    <source>
        <dbReference type="ARBA" id="ARBA00022600"/>
    </source>
</evidence>
<evidence type="ECO:0000256" key="3">
    <source>
        <dbReference type="PIRNR" id="PIRNR038207"/>
    </source>
</evidence>
<dbReference type="GO" id="GO:0000164">
    <property type="term" value="C:protein phosphatase type 1 complex"/>
    <property type="evidence" value="ECO:0007669"/>
    <property type="project" value="TreeGrafter"/>
</dbReference>
<dbReference type="InterPro" id="IPR005036">
    <property type="entry name" value="CBM21_dom"/>
</dbReference>
<proteinExistence type="predicted"/>
<reference evidence="6" key="1">
    <citation type="submission" date="2018-03" db="EMBL/GenBank/DDBJ databases">
        <title>The relapsing fever spirochete Borrelia turicatae persists in the highly oxidative environment of its soft-bodied tick vector.</title>
        <authorList>
            <person name="Bourret T.J."/>
            <person name="Boyle W.K."/>
            <person name="Valenzuela J.G."/>
            <person name="Oliveira F."/>
            <person name="Lopez J.E."/>
        </authorList>
    </citation>
    <scope>NUCLEOTIDE SEQUENCE</scope>
    <source>
        <strain evidence="6">Kansas strain/isolate</strain>
        <tissue evidence="6">Salivary glands</tissue>
    </source>
</reference>
<evidence type="ECO:0000256" key="2">
    <source>
        <dbReference type="ARBA" id="ARBA00023277"/>
    </source>
</evidence>
<dbReference type="GO" id="GO:0005977">
    <property type="term" value="P:glycogen metabolic process"/>
    <property type="evidence" value="ECO:0007669"/>
    <property type="project" value="UniProtKB-KW"/>
</dbReference>
<accession>A0A2R5LA87</accession>
<dbReference type="GO" id="GO:0005979">
    <property type="term" value="P:regulation of glycogen biosynthetic process"/>
    <property type="evidence" value="ECO:0007669"/>
    <property type="project" value="TreeGrafter"/>
</dbReference>
<dbReference type="Pfam" id="PF03370">
    <property type="entry name" value="CBM_21"/>
    <property type="match status" value="1"/>
</dbReference>
<dbReference type="InterPro" id="IPR038175">
    <property type="entry name" value="CBM21_dom_sf"/>
</dbReference>
<dbReference type="InterPro" id="IPR050782">
    <property type="entry name" value="PP1_regulatory_subunit_3"/>
</dbReference>
<feature type="region of interest" description="Disordered" evidence="4">
    <location>
        <begin position="54"/>
        <end position="86"/>
    </location>
</feature>
<protein>
    <recommendedName>
        <fullName evidence="3">Protein phosphatase 1 regulatory subunit</fullName>
    </recommendedName>
</protein>
<evidence type="ECO:0000313" key="6">
    <source>
        <dbReference type="EMBL" id="MBY06431.1"/>
    </source>
</evidence>
<dbReference type="Gene3D" id="2.60.40.2440">
    <property type="entry name" value="Carbohydrate binding type-21 domain"/>
    <property type="match status" value="1"/>
</dbReference>
<organism evidence="6">
    <name type="scientific">Ornithodoros turicata</name>
    <dbReference type="NCBI Taxonomy" id="34597"/>
    <lineage>
        <taxon>Eukaryota</taxon>
        <taxon>Metazoa</taxon>
        <taxon>Ecdysozoa</taxon>
        <taxon>Arthropoda</taxon>
        <taxon>Chelicerata</taxon>
        <taxon>Arachnida</taxon>
        <taxon>Acari</taxon>
        <taxon>Parasitiformes</taxon>
        <taxon>Ixodida</taxon>
        <taxon>Ixodoidea</taxon>
        <taxon>Argasidae</taxon>
        <taxon>Ornithodorinae</taxon>
        <taxon>Ornithodoros</taxon>
    </lineage>
</organism>
<dbReference type="GO" id="GO:0008157">
    <property type="term" value="F:protein phosphatase 1 binding"/>
    <property type="evidence" value="ECO:0007669"/>
    <property type="project" value="TreeGrafter"/>
</dbReference>
<sequence>MPTDLDMLLSAGPPLFSGGSNVSECRLSACVLPPQRALFNPRIAKNGFRRASTNVPPIKPCMSPRDEEIQSEPTSPTGRGKQRRVSFADDRGLALTEVRVMVEPSDCPPRWSDEFVARITRADVQPDPGPTWEATFTQPASDYLTFRHQLESNCVCLENVIVRNQENSLTGTIKVKNVSFEKEVFVRVTFDAWKTQQDYAASYVPNGHLAAFFDTFAFSVPIPSQHGGTVEMCVCFRHNGTEHWDSNGGKNYRLLCKNVPPQAPPPVRRFTDPLRAEVDSWTEFASWRNLITEGPYW</sequence>
<name>A0A2R5LA87_9ACAR</name>
<evidence type="ECO:0000256" key="4">
    <source>
        <dbReference type="SAM" id="MobiDB-lite"/>
    </source>
</evidence>